<comment type="caution">
    <text evidence="2">The sequence shown here is derived from an EMBL/GenBank/DDBJ whole genome shotgun (WGS) entry which is preliminary data.</text>
</comment>
<feature type="region of interest" description="Disordered" evidence="1">
    <location>
        <begin position="1"/>
        <end position="35"/>
    </location>
</feature>
<evidence type="ECO:0000256" key="1">
    <source>
        <dbReference type="SAM" id="MobiDB-lite"/>
    </source>
</evidence>
<keyword evidence="3" id="KW-1185">Reference proteome</keyword>
<name>A0AAD8A7P2_DIPPU</name>
<reference evidence="2" key="1">
    <citation type="journal article" date="2023" name="IScience">
        <title>Live-bearing cockroach genome reveals convergent evolutionary mechanisms linked to viviparity in insects and beyond.</title>
        <authorList>
            <person name="Fouks B."/>
            <person name="Harrison M.C."/>
            <person name="Mikhailova A.A."/>
            <person name="Marchal E."/>
            <person name="English S."/>
            <person name="Carruthers M."/>
            <person name="Jennings E.C."/>
            <person name="Chiamaka E.L."/>
            <person name="Frigard R.A."/>
            <person name="Pippel M."/>
            <person name="Attardo G.M."/>
            <person name="Benoit J.B."/>
            <person name="Bornberg-Bauer E."/>
            <person name="Tobe S.S."/>
        </authorList>
    </citation>
    <scope>NUCLEOTIDE SEQUENCE</scope>
    <source>
        <strain evidence="2">Stay&amp;Tobe</strain>
    </source>
</reference>
<proteinExistence type="predicted"/>
<gene>
    <name evidence="2" type="ORF">L9F63_014692</name>
</gene>
<feature type="non-terminal residue" evidence="2">
    <location>
        <position position="60"/>
    </location>
</feature>
<organism evidence="2 3">
    <name type="scientific">Diploptera punctata</name>
    <name type="common">Pacific beetle cockroach</name>
    <dbReference type="NCBI Taxonomy" id="6984"/>
    <lineage>
        <taxon>Eukaryota</taxon>
        <taxon>Metazoa</taxon>
        <taxon>Ecdysozoa</taxon>
        <taxon>Arthropoda</taxon>
        <taxon>Hexapoda</taxon>
        <taxon>Insecta</taxon>
        <taxon>Pterygota</taxon>
        <taxon>Neoptera</taxon>
        <taxon>Polyneoptera</taxon>
        <taxon>Dictyoptera</taxon>
        <taxon>Blattodea</taxon>
        <taxon>Blaberoidea</taxon>
        <taxon>Blaberidae</taxon>
        <taxon>Diplopterinae</taxon>
        <taxon>Diploptera</taxon>
    </lineage>
</organism>
<dbReference type="Proteomes" id="UP001233999">
    <property type="component" value="Unassembled WGS sequence"/>
</dbReference>
<feature type="non-terminal residue" evidence="2">
    <location>
        <position position="1"/>
    </location>
</feature>
<protein>
    <submittedName>
        <fullName evidence="2">Uncharacterized protein</fullName>
    </submittedName>
</protein>
<reference evidence="2" key="2">
    <citation type="submission" date="2023-05" db="EMBL/GenBank/DDBJ databases">
        <authorList>
            <person name="Fouks B."/>
        </authorList>
    </citation>
    <scope>NUCLEOTIDE SEQUENCE</scope>
    <source>
        <strain evidence="2">Stay&amp;Tobe</strain>
        <tissue evidence="2">Testes</tissue>
    </source>
</reference>
<evidence type="ECO:0000313" key="3">
    <source>
        <dbReference type="Proteomes" id="UP001233999"/>
    </source>
</evidence>
<accession>A0AAD8A7P2</accession>
<evidence type="ECO:0000313" key="2">
    <source>
        <dbReference type="EMBL" id="KAJ9593883.1"/>
    </source>
</evidence>
<dbReference type="EMBL" id="JASPKZ010003090">
    <property type="protein sequence ID" value="KAJ9593883.1"/>
    <property type="molecule type" value="Genomic_DNA"/>
</dbReference>
<sequence>YLTANRLPKQVPTPSGHEPNPKNGGMGVSSSSNNHHFVRMESMKLSEVHIYGVYALGIPE</sequence>
<dbReference type="AlphaFoldDB" id="A0AAD8A7P2"/>